<feature type="compositionally biased region" description="Low complexity" evidence="1">
    <location>
        <begin position="93"/>
        <end position="105"/>
    </location>
</feature>
<feature type="region of interest" description="Disordered" evidence="1">
    <location>
        <begin position="1"/>
        <end position="22"/>
    </location>
</feature>
<comment type="caution">
    <text evidence="3">The sequence shown here is derived from an EMBL/GenBank/DDBJ whole genome shotgun (WGS) entry which is preliminary data.</text>
</comment>
<protein>
    <recommendedName>
        <fullName evidence="2">AB hydrolase-1 domain-containing protein</fullName>
    </recommendedName>
</protein>
<name>A0AAV0R3F1_9ROSI</name>
<organism evidence="3 4">
    <name type="scientific">Linum tenue</name>
    <dbReference type="NCBI Taxonomy" id="586396"/>
    <lineage>
        <taxon>Eukaryota</taxon>
        <taxon>Viridiplantae</taxon>
        <taxon>Streptophyta</taxon>
        <taxon>Embryophyta</taxon>
        <taxon>Tracheophyta</taxon>
        <taxon>Spermatophyta</taxon>
        <taxon>Magnoliopsida</taxon>
        <taxon>eudicotyledons</taxon>
        <taxon>Gunneridae</taxon>
        <taxon>Pentapetalae</taxon>
        <taxon>rosids</taxon>
        <taxon>fabids</taxon>
        <taxon>Malpighiales</taxon>
        <taxon>Linaceae</taxon>
        <taxon>Linum</taxon>
    </lineage>
</organism>
<dbReference type="SUPFAM" id="SSF53474">
    <property type="entry name" value="alpha/beta-Hydrolases"/>
    <property type="match status" value="1"/>
</dbReference>
<feature type="compositionally biased region" description="Low complexity" evidence="1">
    <location>
        <begin position="312"/>
        <end position="323"/>
    </location>
</feature>
<reference evidence="3" key="1">
    <citation type="submission" date="2022-08" db="EMBL/GenBank/DDBJ databases">
        <authorList>
            <person name="Gutierrez-Valencia J."/>
        </authorList>
    </citation>
    <scope>NUCLEOTIDE SEQUENCE</scope>
</reference>
<dbReference type="Gene3D" id="3.40.50.1820">
    <property type="entry name" value="alpha/beta hydrolase"/>
    <property type="match status" value="1"/>
</dbReference>
<feature type="region of interest" description="Disordered" evidence="1">
    <location>
        <begin position="93"/>
        <end position="116"/>
    </location>
</feature>
<dbReference type="GO" id="GO:0009941">
    <property type="term" value="C:chloroplast envelope"/>
    <property type="evidence" value="ECO:0007669"/>
    <property type="project" value="TreeGrafter"/>
</dbReference>
<keyword evidence="4" id="KW-1185">Reference proteome</keyword>
<dbReference type="PANTHER" id="PTHR43689:SF1">
    <property type="entry name" value="ALPHA_BETA-HYDROLASES SUPERFAMILY PROTEIN"/>
    <property type="match status" value="1"/>
</dbReference>
<dbReference type="InterPro" id="IPR029058">
    <property type="entry name" value="AB_hydrolase_fold"/>
</dbReference>
<evidence type="ECO:0000256" key="1">
    <source>
        <dbReference type="SAM" id="MobiDB-lite"/>
    </source>
</evidence>
<evidence type="ECO:0000313" key="3">
    <source>
        <dbReference type="EMBL" id="CAI0552239.1"/>
    </source>
</evidence>
<feature type="domain" description="AB hydrolase-1" evidence="2">
    <location>
        <begin position="188"/>
        <end position="509"/>
    </location>
</feature>
<dbReference type="AlphaFoldDB" id="A0AAV0R3F1"/>
<dbReference type="Proteomes" id="UP001154282">
    <property type="component" value="Unassembled WGS sequence"/>
</dbReference>
<proteinExistence type="predicted"/>
<sequence length="537" mass="58074">MSGKGVAIASTHHHSRCHQAQFQSSPKTHLFFGHSSSNSSPPIRKAKIFSKRHSSLRLCMPRSSQDALVLGRNGNLTDNPITKFIPRPSISASASSSSLSGSAGAFPEQLSDTEEKKKIVKKKRKKEIAGIDQDELVDPELLADPDSCFCEFRGVKIHHKIYESQSPEANGPSPQIASSDPNKKLGFPIVLLHGFGASLFSWSRAMKRLGEATSAPKVVAFDRPAFGLTSRVDPSSSSSLKAEDPKPLNPYSMAFAVLATLYFIDFLKADKAVLVGHSAGSLVAVNTYFEAPDRVAALILVAPAIFAPNPSPKGSKGSESGRGNLAEGAEEDKSDSKGVLGNPFIALLKKLSRLAASIARATLKLLNGMMNMLDSLYKKALSAILWSALGLMLIRMAIDKFGVLAVKNAWYDAQQANEEILSGYTRPLRVKGWDKALAEFTAATLAAVDSEARAPVSKRLHEITCPVLVVTGDTDRIVPAWNAKRLSQAIPGSSLEVIKYCGHLPQEEKMEEFVTVVQKFLQRAFGDMKEPSLQPSH</sequence>
<evidence type="ECO:0000259" key="2">
    <source>
        <dbReference type="Pfam" id="PF00561"/>
    </source>
</evidence>
<dbReference type="EMBL" id="CAMGYJ010000010">
    <property type="protein sequence ID" value="CAI0552239.1"/>
    <property type="molecule type" value="Genomic_DNA"/>
</dbReference>
<feature type="region of interest" description="Disordered" evidence="1">
    <location>
        <begin position="311"/>
        <end position="336"/>
    </location>
</feature>
<accession>A0AAV0R3F1</accession>
<gene>
    <name evidence="3" type="ORF">LITE_LOCUS46328</name>
</gene>
<dbReference type="Pfam" id="PF00561">
    <property type="entry name" value="Abhydrolase_1"/>
    <property type="match status" value="1"/>
</dbReference>
<dbReference type="PANTHER" id="PTHR43689">
    <property type="entry name" value="HYDROLASE"/>
    <property type="match status" value="1"/>
</dbReference>
<evidence type="ECO:0000313" key="4">
    <source>
        <dbReference type="Proteomes" id="UP001154282"/>
    </source>
</evidence>
<dbReference type="InterPro" id="IPR000073">
    <property type="entry name" value="AB_hydrolase_1"/>
</dbReference>